<reference evidence="2" key="2">
    <citation type="submission" date="2025-08" db="UniProtKB">
        <authorList>
            <consortium name="Ensembl"/>
        </authorList>
    </citation>
    <scope>IDENTIFICATION</scope>
</reference>
<dbReference type="PANTHER" id="PTHR31635:SF196">
    <property type="entry name" value="REVERSE TRANSCRIPTASE DOMAIN-CONTAINING PROTEIN-RELATED"/>
    <property type="match status" value="1"/>
</dbReference>
<dbReference type="InParanoid" id="A0A803TKE0"/>
<dbReference type="GeneTree" id="ENSGT01150000286916"/>
<dbReference type="InterPro" id="IPR005135">
    <property type="entry name" value="Endo/exonuclease/phosphatase"/>
</dbReference>
<dbReference type="Pfam" id="PF03372">
    <property type="entry name" value="Exo_endo_phos"/>
    <property type="match status" value="1"/>
</dbReference>
<evidence type="ECO:0000259" key="1">
    <source>
        <dbReference type="PROSITE" id="PS50878"/>
    </source>
</evidence>
<sequence>MRTLKILSLNANGLNSPKKRKKIVQYLRSTEADVIAIQETHIKKSNIDLITFKKLGQVHIASDNVKKRGVATYIKENLLPAEIKADQEGRFQLSTIELDNKKILLANIYAPNNGQSVFFTKLHKEIENINYDELIILGDFNAVVEHNIDRKYVKKKQSKGKELPQSFWKLANDLELIDVWRFQHGPEKDFTFRSDRHNSLSRIDMIWATKSLTTKLLSSDIHPRLVSDHAPISVQLKRQVRQWTWRLNDNLLKKEEILKKCKKDLLEFLQLNTTPGMSPYTIWDTAKAYMRGKLIQLNIIEKKKKQTKLHKIQLEIKEKELEYNKQPKDKKLAEELKLLRIQASMILVEQMDKILKFSKQNFFQHANKPGRWLSKKLKKQHQNKYIISLKHKDKEIKEEQKIKQHLKDFYEDLYKNEEGSTEAVIEYITSQKLPTLPEEEQERLNASITVQEIDEAIHNLKTDKSPGPDGYTATYYKMMKDEITPILQKIMNSVLETNQIPETWKEASIILIPKENQDEKQIQNYRPISLLNIDYKIFSSILANRLKSTLSNWINADQAGFLPGRQIKDNTRIILNIIEHIQNTKLKKGALLLLDAEKAFDRLNWNFIIELLKNLRYGGKFINGIQAIYTEQRAKIKINGDMTEMFPIQRGVRQGCPLSPLLFILAIEILARKLRQDDDLIGIKVKNQKYKIKLFADDIILMSEDPQKEFPKMICLVNQFESVAGLSINLRKTKILATKLSNKEKEELSQETGIEIALQAKYLGINITMNNKDLYKNNYEKTWNKIKNDLKKWMNLDISLLGRIATIKMNILPRPCFLFQNIPIDIKEKEFTNWNAELTKFIWRGKKPRIKMKNLQDTKQRGGLALPNLKLYREAAILIWLREWIHLDNQSLITLEGDSLKFGLHAYLIYGKVAEDSNFNKHPIRKTLMNTWNKYKKFFYRKLPQWTSIQ</sequence>
<dbReference type="Proteomes" id="UP000001646">
    <property type="component" value="Chromosome 1"/>
</dbReference>
<evidence type="ECO:0000313" key="2">
    <source>
        <dbReference type="Ensembl" id="ENSACAP00000035680.1"/>
    </source>
</evidence>
<reference evidence="2 3" key="1">
    <citation type="submission" date="2009-12" db="EMBL/GenBank/DDBJ databases">
        <title>The Genome Sequence of Anolis carolinensis (Green Anole Lizard).</title>
        <authorList>
            <consortium name="The Genome Sequencing Platform"/>
            <person name="Di Palma F."/>
            <person name="Alfoldi J."/>
            <person name="Heiman D."/>
            <person name="Young S."/>
            <person name="Grabherr M."/>
            <person name="Johnson J."/>
            <person name="Lander E.S."/>
            <person name="Lindblad-Toh K."/>
        </authorList>
    </citation>
    <scope>NUCLEOTIDE SEQUENCE [LARGE SCALE GENOMIC DNA]</scope>
    <source>
        <strain evidence="2 3">JBL SC #1</strain>
    </source>
</reference>
<dbReference type="InterPro" id="IPR000477">
    <property type="entry name" value="RT_dom"/>
</dbReference>
<dbReference type="CDD" id="cd01650">
    <property type="entry name" value="RT_nLTR_like"/>
    <property type="match status" value="1"/>
</dbReference>
<dbReference type="GO" id="GO:0003824">
    <property type="term" value="F:catalytic activity"/>
    <property type="evidence" value="ECO:0007669"/>
    <property type="project" value="InterPro"/>
</dbReference>
<name>A0A803TKE0_ANOCA</name>
<dbReference type="AlphaFoldDB" id="A0A803TKE0"/>
<reference evidence="2" key="3">
    <citation type="submission" date="2025-09" db="UniProtKB">
        <authorList>
            <consortium name="Ensembl"/>
        </authorList>
    </citation>
    <scope>IDENTIFICATION</scope>
</reference>
<dbReference type="SUPFAM" id="SSF56219">
    <property type="entry name" value="DNase I-like"/>
    <property type="match status" value="1"/>
</dbReference>
<accession>A0A803TKE0</accession>
<evidence type="ECO:0000313" key="3">
    <source>
        <dbReference type="Proteomes" id="UP000001646"/>
    </source>
</evidence>
<keyword evidence="3" id="KW-1185">Reference proteome</keyword>
<dbReference type="PANTHER" id="PTHR31635">
    <property type="entry name" value="REVERSE TRANSCRIPTASE DOMAIN-CONTAINING PROTEIN-RELATED"/>
    <property type="match status" value="1"/>
</dbReference>
<dbReference type="PROSITE" id="PS50878">
    <property type="entry name" value="RT_POL"/>
    <property type="match status" value="1"/>
</dbReference>
<dbReference type="Pfam" id="PF00078">
    <property type="entry name" value="RVT_1"/>
    <property type="match status" value="1"/>
</dbReference>
<proteinExistence type="predicted"/>
<dbReference type="Ensembl" id="ENSACAT00000028216.2">
    <property type="protein sequence ID" value="ENSACAP00000035680.1"/>
    <property type="gene ID" value="ENSACAG00000026290.2"/>
</dbReference>
<dbReference type="Bgee" id="ENSACAG00000026290">
    <property type="expression patterns" value="Expressed in testis and 7 other cell types or tissues"/>
</dbReference>
<protein>
    <recommendedName>
        <fullName evidence="1">Reverse transcriptase domain-containing protein</fullName>
    </recommendedName>
</protein>
<dbReference type="Gene3D" id="3.60.10.10">
    <property type="entry name" value="Endonuclease/exonuclease/phosphatase"/>
    <property type="match status" value="1"/>
</dbReference>
<organism evidence="2 3">
    <name type="scientific">Anolis carolinensis</name>
    <name type="common">Green anole</name>
    <name type="synonym">American chameleon</name>
    <dbReference type="NCBI Taxonomy" id="28377"/>
    <lineage>
        <taxon>Eukaryota</taxon>
        <taxon>Metazoa</taxon>
        <taxon>Chordata</taxon>
        <taxon>Craniata</taxon>
        <taxon>Vertebrata</taxon>
        <taxon>Euteleostomi</taxon>
        <taxon>Lepidosauria</taxon>
        <taxon>Squamata</taxon>
        <taxon>Bifurcata</taxon>
        <taxon>Unidentata</taxon>
        <taxon>Episquamata</taxon>
        <taxon>Toxicofera</taxon>
        <taxon>Iguania</taxon>
        <taxon>Dactyloidae</taxon>
        <taxon>Anolis</taxon>
    </lineage>
</organism>
<dbReference type="InterPro" id="IPR036691">
    <property type="entry name" value="Endo/exonu/phosph_ase_sf"/>
</dbReference>
<feature type="domain" description="Reverse transcriptase" evidence="1">
    <location>
        <begin position="493"/>
        <end position="767"/>
    </location>
</feature>
<dbReference type="InterPro" id="IPR043502">
    <property type="entry name" value="DNA/RNA_pol_sf"/>
</dbReference>
<dbReference type="CDD" id="cd09076">
    <property type="entry name" value="L1-EN"/>
    <property type="match status" value="1"/>
</dbReference>
<dbReference type="SUPFAM" id="SSF56672">
    <property type="entry name" value="DNA/RNA polymerases"/>
    <property type="match status" value="1"/>
</dbReference>